<keyword evidence="4" id="KW-0964">Secreted</keyword>
<protein>
    <submittedName>
        <fullName evidence="7">Class III signal peptide-containing protein</fullName>
    </submittedName>
</protein>
<name>A0A833EDU3_9EURY</name>
<keyword evidence="5" id="KW-0281">Fimbrium</keyword>
<feature type="transmembrane region" description="Helical" evidence="6">
    <location>
        <begin position="12"/>
        <end position="32"/>
    </location>
</feature>
<dbReference type="GO" id="GO:0005576">
    <property type="term" value="C:extracellular region"/>
    <property type="evidence" value="ECO:0007669"/>
    <property type="project" value="UniProtKB-SubCell"/>
</dbReference>
<dbReference type="Proteomes" id="UP000623215">
    <property type="component" value="Unassembled WGS sequence"/>
</dbReference>
<keyword evidence="6" id="KW-0472">Membrane</keyword>
<organism evidence="7 8">
    <name type="scientific">Methanothermococcus okinawensis</name>
    <dbReference type="NCBI Taxonomy" id="155863"/>
    <lineage>
        <taxon>Archaea</taxon>
        <taxon>Methanobacteriati</taxon>
        <taxon>Methanobacteriota</taxon>
        <taxon>Methanomada group</taxon>
        <taxon>Methanococci</taxon>
        <taxon>Methanococcales</taxon>
        <taxon>Methanococcaceae</taxon>
        <taxon>Methanothermococcus</taxon>
    </lineage>
</organism>
<reference evidence="7" key="1">
    <citation type="journal article" date="2020" name="ISME J.">
        <title>Gammaproteobacteria mediating utilization of methyl-, sulfur- and petroleum organic compounds in deep ocean hydrothermal plumes.</title>
        <authorList>
            <person name="Zhou Z."/>
            <person name="Liu Y."/>
            <person name="Pan J."/>
            <person name="Cron B.R."/>
            <person name="Toner B.M."/>
            <person name="Anantharaman K."/>
            <person name="Breier J.A."/>
            <person name="Dick G.J."/>
            <person name="Li M."/>
        </authorList>
    </citation>
    <scope>NUCLEOTIDE SEQUENCE</scope>
    <source>
        <strain evidence="7">SZUA-1534</strain>
    </source>
</reference>
<accession>A0A833EDU3</accession>
<evidence type="ECO:0000256" key="5">
    <source>
        <dbReference type="ARBA" id="ARBA00023263"/>
    </source>
</evidence>
<dbReference type="Pfam" id="PF04021">
    <property type="entry name" value="Class_IIIsignal"/>
    <property type="match status" value="1"/>
</dbReference>
<evidence type="ECO:0000256" key="2">
    <source>
        <dbReference type="ARBA" id="ARBA00004561"/>
    </source>
</evidence>
<keyword evidence="6" id="KW-1133">Transmembrane helix</keyword>
<dbReference type="GO" id="GO:0009986">
    <property type="term" value="C:cell surface"/>
    <property type="evidence" value="ECO:0007669"/>
    <property type="project" value="UniProtKB-SubCell"/>
</dbReference>
<keyword evidence="6" id="KW-0812">Transmembrane</keyword>
<evidence type="ECO:0000256" key="6">
    <source>
        <dbReference type="SAM" id="Phobius"/>
    </source>
</evidence>
<dbReference type="InterPro" id="IPR007166">
    <property type="entry name" value="Class3_signal_pept_motif"/>
</dbReference>
<proteinExistence type="predicted"/>
<comment type="subcellular location">
    <subcellularLocation>
        <location evidence="1">Cell surface</location>
    </subcellularLocation>
    <subcellularLocation>
        <location evidence="2">Fimbrium</location>
    </subcellularLocation>
    <subcellularLocation>
        <location evidence="3">Secreted</location>
    </subcellularLocation>
</comment>
<dbReference type="AlphaFoldDB" id="A0A833EDU3"/>
<evidence type="ECO:0000313" key="7">
    <source>
        <dbReference type="EMBL" id="HIQ33022.1"/>
    </source>
</evidence>
<evidence type="ECO:0000256" key="1">
    <source>
        <dbReference type="ARBA" id="ARBA00004241"/>
    </source>
</evidence>
<evidence type="ECO:0000256" key="4">
    <source>
        <dbReference type="ARBA" id="ARBA00022525"/>
    </source>
</evidence>
<evidence type="ECO:0000313" key="8">
    <source>
        <dbReference type="Proteomes" id="UP000623215"/>
    </source>
</evidence>
<dbReference type="EMBL" id="DQVW01000116">
    <property type="protein sequence ID" value="HIQ33022.1"/>
    <property type="molecule type" value="Genomic_DNA"/>
</dbReference>
<gene>
    <name evidence="7" type="ORF">EYH55_06050</name>
</gene>
<evidence type="ECO:0000256" key="3">
    <source>
        <dbReference type="ARBA" id="ARBA00004613"/>
    </source>
</evidence>
<comment type="caution">
    <text evidence="7">The sequence shown here is derived from an EMBL/GenBank/DDBJ whole genome shotgun (WGS) entry which is preliminary data.</text>
</comment>
<sequence length="134" mass="14908">MRGQISLEFSILLLSLLIVIIITTIIPGLYGYNKVVETSSASLGHGALSKLKTNIEMLAVLDEGSKKIVYIRSPPGTWKVGDRNITFEGEGFEISTTCSVNLESDNNEYRVENLRVIRVHLEKVDANTVRIEWG</sequence>